<name>A0A918RJU3_9SPHN</name>
<dbReference type="Proteomes" id="UP000634139">
    <property type="component" value="Unassembled WGS sequence"/>
</dbReference>
<comment type="caution">
    <text evidence="2">The sequence shown here is derived from an EMBL/GenBank/DDBJ whole genome shotgun (WGS) entry which is preliminary data.</text>
</comment>
<protein>
    <submittedName>
        <fullName evidence="2">Cell division protein</fullName>
    </submittedName>
</protein>
<evidence type="ECO:0000313" key="2">
    <source>
        <dbReference type="EMBL" id="GHA01861.1"/>
    </source>
</evidence>
<keyword evidence="3" id="KW-1185">Reference proteome</keyword>
<dbReference type="EMBL" id="BMZD01000005">
    <property type="protein sequence ID" value="GHA01861.1"/>
    <property type="molecule type" value="Genomic_DNA"/>
</dbReference>
<reference evidence="2" key="1">
    <citation type="journal article" date="2014" name="Int. J. Syst. Evol. Microbiol.">
        <title>Complete genome sequence of Corynebacterium casei LMG S-19264T (=DSM 44701T), isolated from a smear-ripened cheese.</title>
        <authorList>
            <consortium name="US DOE Joint Genome Institute (JGI-PGF)"/>
            <person name="Walter F."/>
            <person name="Albersmeier A."/>
            <person name="Kalinowski J."/>
            <person name="Ruckert C."/>
        </authorList>
    </citation>
    <scope>NUCLEOTIDE SEQUENCE</scope>
    <source>
        <strain evidence="2">KCTC 32422</strain>
    </source>
</reference>
<keyword evidence="1" id="KW-0472">Membrane</keyword>
<keyword evidence="1" id="KW-1133">Transmembrane helix</keyword>
<evidence type="ECO:0000313" key="3">
    <source>
        <dbReference type="Proteomes" id="UP000634139"/>
    </source>
</evidence>
<keyword evidence="2" id="KW-0132">Cell division</keyword>
<feature type="transmembrane region" description="Helical" evidence="1">
    <location>
        <begin position="40"/>
        <end position="59"/>
    </location>
</feature>
<accession>A0A918RJU3</accession>
<sequence>MALQLPAGVHEAIAQGWRSVSGNGQSELIPQARLSGPMPWVIAIMVALTVIAAAAGLSFSNTARNAADELSGGVTVQIVNANPVERDRQAVAAVGRLRAIPGVVDANMVSQAEVERLIEPWLGARAAGDEAIPVPALVDARLRDPLTAETLGALRRAVREVAPDGRVDGQSSWLKPVFSAIQSLQWLSLALVGLLAFATSAAVLLAVRSALGSNRDTIEIVHLLGGTDAQIARIFQRSVGFDAAGGGAVGLALGLVVVLFLGQQFAELGAGLVNSGALVWSDWLLLALVPAGFVLLAMLTARITVLAALKRML</sequence>
<reference evidence="2" key="2">
    <citation type="submission" date="2020-09" db="EMBL/GenBank/DDBJ databases">
        <authorList>
            <person name="Sun Q."/>
            <person name="Kim S."/>
        </authorList>
    </citation>
    <scope>NUCLEOTIDE SEQUENCE</scope>
    <source>
        <strain evidence="2">KCTC 32422</strain>
    </source>
</reference>
<proteinExistence type="predicted"/>
<dbReference type="PANTHER" id="PTHR47755:SF1">
    <property type="entry name" value="CELL DIVISION PROTEIN FTSX"/>
    <property type="match status" value="1"/>
</dbReference>
<keyword evidence="1" id="KW-0812">Transmembrane</keyword>
<dbReference type="GO" id="GO:0032153">
    <property type="term" value="C:cell division site"/>
    <property type="evidence" value="ECO:0007669"/>
    <property type="project" value="TreeGrafter"/>
</dbReference>
<dbReference type="RefSeq" id="WP_229822337.1">
    <property type="nucleotide sequence ID" value="NZ_BMZD01000005.1"/>
</dbReference>
<dbReference type="GO" id="GO:0051301">
    <property type="term" value="P:cell division"/>
    <property type="evidence" value="ECO:0007669"/>
    <property type="project" value="UniProtKB-KW"/>
</dbReference>
<feature type="transmembrane region" description="Helical" evidence="1">
    <location>
        <begin position="186"/>
        <end position="207"/>
    </location>
</feature>
<organism evidence="2 3">
    <name type="scientific">Novosphingobium arvoryzae</name>
    <dbReference type="NCBI Taxonomy" id="1256514"/>
    <lineage>
        <taxon>Bacteria</taxon>
        <taxon>Pseudomonadati</taxon>
        <taxon>Pseudomonadota</taxon>
        <taxon>Alphaproteobacteria</taxon>
        <taxon>Sphingomonadales</taxon>
        <taxon>Sphingomonadaceae</taxon>
        <taxon>Novosphingobium</taxon>
    </lineage>
</organism>
<feature type="transmembrane region" description="Helical" evidence="1">
    <location>
        <begin position="243"/>
        <end position="263"/>
    </location>
</feature>
<evidence type="ECO:0000256" key="1">
    <source>
        <dbReference type="SAM" id="Phobius"/>
    </source>
</evidence>
<gene>
    <name evidence="2" type="ORF">GCM10011617_23330</name>
</gene>
<dbReference type="InterPro" id="IPR004513">
    <property type="entry name" value="FtsX"/>
</dbReference>
<keyword evidence="2" id="KW-0131">Cell cycle</keyword>
<feature type="transmembrane region" description="Helical" evidence="1">
    <location>
        <begin position="283"/>
        <end position="309"/>
    </location>
</feature>
<dbReference type="PANTHER" id="PTHR47755">
    <property type="entry name" value="CELL DIVISION PROTEIN FTSX"/>
    <property type="match status" value="1"/>
</dbReference>
<dbReference type="AlphaFoldDB" id="A0A918RJU3"/>
<dbReference type="GO" id="GO:0016020">
    <property type="term" value="C:membrane"/>
    <property type="evidence" value="ECO:0007669"/>
    <property type="project" value="InterPro"/>
</dbReference>